<evidence type="ECO:0000313" key="4">
    <source>
        <dbReference type="Proteomes" id="UP000017184"/>
    </source>
</evidence>
<organism evidence="3 4">
    <name type="scientific">Candidatus Symbiobacter mobilis CR</name>
    <dbReference type="NCBI Taxonomy" id="946483"/>
    <lineage>
        <taxon>Bacteria</taxon>
        <taxon>Pseudomonadati</taxon>
        <taxon>Pseudomonadota</taxon>
        <taxon>Betaproteobacteria</taxon>
        <taxon>Burkholderiales</taxon>
        <taxon>Comamonadaceae</taxon>
    </lineage>
</organism>
<dbReference type="Gene3D" id="1.10.260.40">
    <property type="entry name" value="lambda repressor-like DNA-binding domains"/>
    <property type="match status" value="1"/>
</dbReference>
<dbReference type="InterPro" id="IPR025194">
    <property type="entry name" value="RodZ-like_C"/>
</dbReference>
<proteinExistence type="predicted"/>
<dbReference type="Pfam" id="PF13464">
    <property type="entry name" value="RodZ_C"/>
    <property type="match status" value="1"/>
</dbReference>
<dbReference type="eggNOG" id="COG1426">
    <property type="taxonomic scope" value="Bacteria"/>
</dbReference>
<dbReference type="HOGENOM" id="CLU_047530_3_0_4"/>
<dbReference type="InterPro" id="IPR001387">
    <property type="entry name" value="Cro/C1-type_HTH"/>
</dbReference>
<evidence type="ECO:0000313" key="3">
    <source>
        <dbReference type="EMBL" id="AGX87928.1"/>
    </source>
</evidence>
<dbReference type="EMBL" id="CP004885">
    <property type="protein sequence ID" value="AGX87928.1"/>
    <property type="molecule type" value="Genomic_DNA"/>
</dbReference>
<dbReference type="Proteomes" id="UP000017184">
    <property type="component" value="Chromosome"/>
</dbReference>
<protein>
    <recommendedName>
        <fullName evidence="2">HTH cro/C1-type domain-containing protein</fullName>
    </recommendedName>
</protein>
<dbReference type="STRING" id="946483.Cenrod_1844"/>
<feature type="domain" description="HTH cro/C1-type" evidence="2">
    <location>
        <begin position="28"/>
        <end position="89"/>
    </location>
</feature>
<dbReference type="InterPro" id="IPR010982">
    <property type="entry name" value="Lambda_DNA-bd_dom_sf"/>
</dbReference>
<dbReference type="AlphaFoldDB" id="U5NCI1"/>
<dbReference type="PATRIC" id="fig|946483.4.peg.1864"/>
<reference evidence="3 4" key="1">
    <citation type="journal article" date="2013" name="Genome Biol.">
        <title>Genomic analysis reveals key aspects of prokaryotic symbiosis in the phototrophic consortium "Chlorochromatium aggregatum".</title>
        <authorList>
            <person name="Liu Z."/>
            <person name="Muller J."/>
            <person name="Li T."/>
            <person name="Alvey R.M."/>
            <person name="Vogl K."/>
            <person name="Frigaard N.U."/>
            <person name="Rockwell N.C."/>
            <person name="Boyd E.S."/>
            <person name="Tomsho L.P."/>
            <person name="Schuster S.C."/>
            <person name="Henke P."/>
            <person name="Rohde M."/>
            <person name="Overmann J."/>
            <person name="Bryant D.A."/>
        </authorList>
    </citation>
    <scope>NUCLEOTIDE SEQUENCE [LARGE SCALE GENOMIC DNA]</scope>
    <source>
        <strain evidence="3">CR</strain>
    </source>
</reference>
<sequence length="322" mass="33984">MLTAEGLLMNDDNVTWAAAASFADPGTQLRAAREKMGVDILDLAEILKVSPERLEALEAGRLHELPDLVFARALAASICRVLQIDPADILARLPHVVTPRISQDDSGPHSTLRDPSPSPWRVLWMYASHPMGVGILLACVGIGIVLWMPPQSAPQHDMPMPTVVMPVPTPWHDASAPSMEAFPPSAEGESALPLSAPLSPSAAGSASPPPASTSSATLHPALHPSIHSSFGPSVNTSPDTAPSGTLTLALRAIDSSWVEIVDAQGTQVLRRMLLAGEITQASGIPPLSVLLGKADGVEVTVRGNKFDTLAHAQRNVARFEVR</sequence>
<evidence type="ECO:0000256" key="1">
    <source>
        <dbReference type="SAM" id="MobiDB-lite"/>
    </source>
</evidence>
<dbReference type="SMART" id="SM00530">
    <property type="entry name" value="HTH_XRE"/>
    <property type="match status" value="1"/>
</dbReference>
<dbReference type="InterPro" id="IPR050400">
    <property type="entry name" value="Bact_Cytoskel_RodZ"/>
</dbReference>
<dbReference type="PANTHER" id="PTHR34475">
    <property type="match status" value="1"/>
</dbReference>
<dbReference type="OrthoDB" id="5293433at2"/>
<gene>
    <name evidence="3" type="ORF">Cenrod_1844</name>
</gene>
<dbReference type="GO" id="GO:0003677">
    <property type="term" value="F:DNA binding"/>
    <property type="evidence" value="ECO:0007669"/>
    <property type="project" value="InterPro"/>
</dbReference>
<feature type="compositionally biased region" description="Low complexity" evidence="1">
    <location>
        <begin position="190"/>
        <end position="222"/>
    </location>
</feature>
<dbReference type="PANTHER" id="PTHR34475:SF1">
    <property type="entry name" value="CYTOSKELETON PROTEIN RODZ"/>
    <property type="match status" value="1"/>
</dbReference>
<dbReference type="SUPFAM" id="SSF47413">
    <property type="entry name" value="lambda repressor-like DNA-binding domains"/>
    <property type="match status" value="1"/>
</dbReference>
<name>U5NCI1_9BURK</name>
<dbReference type="KEGG" id="cbx:Cenrod_1844"/>
<accession>U5NCI1</accession>
<evidence type="ECO:0000259" key="2">
    <source>
        <dbReference type="SMART" id="SM00530"/>
    </source>
</evidence>
<keyword evidence="4" id="KW-1185">Reference proteome</keyword>
<dbReference type="CDD" id="cd00093">
    <property type="entry name" value="HTH_XRE"/>
    <property type="match status" value="1"/>
</dbReference>
<feature type="region of interest" description="Disordered" evidence="1">
    <location>
        <begin position="175"/>
        <end position="222"/>
    </location>
</feature>
<dbReference type="Pfam" id="PF13413">
    <property type="entry name" value="HTH_25"/>
    <property type="match status" value="1"/>
</dbReference>